<accession>A0A0L0FSV2</accession>
<dbReference type="Pfam" id="PF23230">
    <property type="entry name" value="zf-C2H2_13"/>
    <property type="match status" value="1"/>
</dbReference>
<name>A0A0L0FSV2_9EUKA</name>
<keyword evidence="16" id="KW-1185">Reference proteome</keyword>
<dbReference type="Pfam" id="PF23202">
    <property type="entry name" value="PAH_ZNF598"/>
    <property type="match status" value="1"/>
</dbReference>
<keyword evidence="10" id="KW-0862">Zinc</keyword>
<organism evidence="15 16">
    <name type="scientific">Sphaeroforma arctica JP610</name>
    <dbReference type="NCBI Taxonomy" id="667725"/>
    <lineage>
        <taxon>Eukaryota</taxon>
        <taxon>Ichthyosporea</taxon>
        <taxon>Ichthyophonida</taxon>
        <taxon>Sphaeroforma</taxon>
    </lineage>
</organism>
<feature type="compositionally biased region" description="Polar residues" evidence="13">
    <location>
        <begin position="418"/>
        <end position="429"/>
    </location>
</feature>
<dbReference type="Proteomes" id="UP000054560">
    <property type="component" value="Unassembled WGS sequence"/>
</dbReference>
<comment type="similarity">
    <text evidence="11">Belongs to the ZNF598/HEL2 family.</text>
</comment>
<dbReference type="InterPro" id="IPR041888">
    <property type="entry name" value="RING-HC_ZNF598/HEL2"/>
</dbReference>
<dbReference type="GeneID" id="25909052"/>
<dbReference type="GO" id="GO:0016567">
    <property type="term" value="P:protein ubiquitination"/>
    <property type="evidence" value="ECO:0007669"/>
    <property type="project" value="TreeGrafter"/>
</dbReference>
<comment type="pathway">
    <text evidence="3">Protein modification; protein ubiquitination.</text>
</comment>
<dbReference type="PROSITE" id="PS50089">
    <property type="entry name" value="ZF_RING_2"/>
    <property type="match status" value="1"/>
</dbReference>
<feature type="compositionally biased region" description="Basic and acidic residues" evidence="13">
    <location>
        <begin position="374"/>
        <end position="383"/>
    </location>
</feature>
<dbReference type="GO" id="GO:0008270">
    <property type="term" value="F:zinc ion binding"/>
    <property type="evidence" value="ECO:0007669"/>
    <property type="project" value="UniProtKB-KW"/>
</dbReference>
<dbReference type="CDD" id="cd16615">
    <property type="entry name" value="RING-HC_ZNF598"/>
    <property type="match status" value="1"/>
</dbReference>
<feature type="region of interest" description="Disordered" evidence="13">
    <location>
        <begin position="617"/>
        <end position="749"/>
    </location>
</feature>
<comment type="catalytic activity">
    <reaction evidence="1">
        <text>S-ubiquitinyl-[E2 ubiquitin-conjugating enzyme]-L-cysteine + [acceptor protein]-L-lysine = [E2 ubiquitin-conjugating enzyme]-L-cysteine + N(6)-ubiquitinyl-[acceptor protein]-L-lysine.</text>
        <dbReference type="EC" id="2.3.2.27"/>
    </reaction>
</comment>
<dbReference type="GO" id="GO:0072344">
    <property type="term" value="P:rescue of stalled ribosome"/>
    <property type="evidence" value="ECO:0007669"/>
    <property type="project" value="InterPro"/>
</dbReference>
<evidence type="ECO:0000256" key="5">
    <source>
        <dbReference type="ARBA" id="ARBA00022490"/>
    </source>
</evidence>
<dbReference type="PANTHER" id="PTHR22938">
    <property type="entry name" value="ZINC FINGER PROTEIN 598"/>
    <property type="match status" value="1"/>
</dbReference>
<dbReference type="InterPro" id="IPR013087">
    <property type="entry name" value="Znf_C2H2_type"/>
</dbReference>
<evidence type="ECO:0000259" key="14">
    <source>
        <dbReference type="PROSITE" id="PS50089"/>
    </source>
</evidence>
<feature type="region of interest" description="Disordered" evidence="13">
    <location>
        <begin position="318"/>
        <end position="531"/>
    </location>
</feature>
<evidence type="ECO:0000256" key="13">
    <source>
        <dbReference type="SAM" id="MobiDB-lite"/>
    </source>
</evidence>
<feature type="non-terminal residue" evidence="15">
    <location>
        <position position="749"/>
    </location>
</feature>
<keyword evidence="8" id="KW-0479">Metal-binding</keyword>
<evidence type="ECO:0000256" key="10">
    <source>
        <dbReference type="ARBA" id="ARBA00022833"/>
    </source>
</evidence>
<dbReference type="Gene3D" id="3.30.40.10">
    <property type="entry name" value="Zinc/RING finger domain, C3HC4 (zinc finger)"/>
    <property type="match status" value="1"/>
</dbReference>
<evidence type="ECO:0000256" key="11">
    <source>
        <dbReference type="ARBA" id="ARBA00035113"/>
    </source>
</evidence>
<evidence type="ECO:0000256" key="2">
    <source>
        <dbReference type="ARBA" id="ARBA00004496"/>
    </source>
</evidence>
<dbReference type="STRING" id="667725.A0A0L0FSV2"/>
<dbReference type="OrthoDB" id="3838338at2759"/>
<sequence length="749" mass="83051">MAPPKSKNNKTRKTSTSTAPAQPGAKATDATPLEGPTRSLSLHDRGGVGSNICTVCFDEMEYYAVGACNHRVVCHRCSLRSRALLDNQKCVLCRTVCEEVVYTTDATTAFDQLPVHDMEWGEDYGIYYEDKHVKDWVLNQFKYICQEEQQEFPNINSLKAHTKAEHSLFYCDLCVQNVKIFFSEQVRYTKANLNKHRKKGDSEYQSAKGHPMCKFCETRFFDNDALFEHLRQKHYQCPICTKNGDAYAFYADYDRLEEHFQTDDTHIQCQEPECLEAKFIVFGSQLEYKAHYAQEHGKNMTQSERRKATTLDLEFQYASSSSSYRGRDNGFGGGGGRGARGGRGGGRGGRDRERDWDRDRDRNDRNRNNSRSPVRGEHNEYSHRGRSGGGRGRGIGDPTIGNDRGAGRGRGSKPKPNTDANFASIQGEFSSTTTSSNNNNKNNNGTATNNNSSNNSNESKSGRRKAPTGFGTTLNHSEIASQANASNESGKRHLSKEFKRPEGPTSNDRPKSPAKKGAVSQTEMAPIPQNAAERNSVLIQDIKEALSYDPVKFQEFKTISKAYRTNALTSGEYYLQFNKLLGPRAASLFSELVSLLPELNKQKELLAYHNDYKSKQKQMENFPPPVPSTSVVPKTNRGMWANGNGPSRSGLVSANDPPLSSGRNVNPAAYANSTFNPPPLTTTTRTVTPNRGIWASGGSKNPPASTTAQFPPMYSESPSMASPVAPSASNNVYAQPFTTQKKNLAKPKQ</sequence>
<dbReference type="GO" id="GO:0005737">
    <property type="term" value="C:cytoplasm"/>
    <property type="evidence" value="ECO:0007669"/>
    <property type="project" value="UniProtKB-SubCell"/>
</dbReference>
<evidence type="ECO:0000256" key="4">
    <source>
        <dbReference type="ARBA" id="ARBA00012483"/>
    </source>
</evidence>
<feature type="compositionally biased region" description="Low complexity" evidence="13">
    <location>
        <begin position="715"/>
        <end position="729"/>
    </location>
</feature>
<feature type="compositionally biased region" description="Polar residues" evidence="13">
    <location>
        <begin position="470"/>
        <end position="488"/>
    </location>
</feature>
<dbReference type="InterPro" id="IPR056437">
    <property type="entry name" value="Znf-C2H2_ZNF598/HEL2"/>
</dbReference>
<keyword evidence="7" id="KW-0808">Transferase</keyword>
<dbReference type="PANTHER" id="PTHR22938:SF0">
    <property type="entry name" value="E3 UBIQUITIN-PROTEIN LIGASE ZNF598"/>
    <property type="match status" value="1"/>
</dbReference>
<evidence type="ECO:0000313" key="16">
    <source>
        <dbReference type="Proteomes" id="UP000054560"/>
    </source>
</evidence>
<dbReference type="eggNOG" id="KOG2231">
    <property type="taxonomic scope" value="Eukaryota"/>
</dbReference>
<evidence type="ECO:0000256" key="8">
    <source>
        <dbReference type="ARBA" id="ARBA00022723"/>
    </source>
</evidence>
<dbReference type="AlphaFoldDB" id="A0A0L0FSV2"/>
<feature type="compositionally biased region" description="Basic and acidic residues" evidence="13">
    <location>
        <begin position="348"/>
        <end position="367"/>
    </location>
</feature>
<reference evidence="15 16" key="1">
    <citation type="submission" date="2011-02" db="EMBL/GenBank/DDBJ databases">
        <title>The Genome Sequence of Sphaeroforma arctica JP610.</title>
        <authorList>
            <consortium name="The Broad Institute Genome Sequencing Platform"/>
            <person name="Russ C."/>
            <person name="Cuomo C."/>
            <person name="Young S.K."/>
            <person name="Zeng Q."/>
            <person name="Gargeya S."/>
            <person name="Alvarado L."/>
            <person name="Berlin A."/>
            <person name="Chapman S.B."/>
            <person name="Chen Z."/>
            <person name="Freedman E."/>
            <person name="Gellesch M."/>
            <person name="Goldberg J."/>
            <person name="Griggs A."/>
            <person name="Gujja S."/>
            <person name="Heilman E."/>
            <person name="Heiman D."/>
            <person name="Howarth C."/>
            <person name="Mehta T."/>
            <person name="Neiman D."/>
            <person name="Pearson M."/>
            <person name="Roberts A."/>
            <person name="Saif S."/>
            <person name="Shea T."/>
            <person name="Shenoy N."/>
            <person name="Sisk P."/>
            <person name="Stolte C."/>
            <person name="Sykes S."/>
            <person name="White J."/>
            <person name="Yandava C."/>
            <person name="Burger G."/>
            <person name="Gray M.W."/>
            <person name="Holland P.W.H."/>
            <person name="King N."/>
            <person name="Lang F.B.F."/>
            <person name="Roger A.J."/>
            <person name="Ruiz-Trillo I."/>
            <person name="Haas B."/>
            <person name="Nusbaum C."/>
            <person name="Birren B."/>
        </authorList>
    </citation>
    <scope>NUCLEOTIDE SEQUENCE [LARGE SCALE GENOMIC DNA]</scope>
    <source>
        <strain evidence="15 16">JP610</strain>
    </source>
</reference>
<dbReference type="SMART" id="SM00355">
    <property type="entry name" value="ZnF_C2H2"/>
    <property type="match status" value="4"/>
</dbReference>
<feature type="compositionally biased region" description="Polar residues" evidence="13">
    <location>
        <begin position="730"/>
        <end position="742"/>
    </location>
</feature>
<keyword evidence="6" id="KW-0597">Phosphoprotein</keyword>
<evidence type="ECO:0000256" key="12">
    <source>
        <dbReference type="PROSITE-ProRule" id="PRU00175"/>
    </source>
</evidence>
<comment type="subcellular location">
    <subcellularLocation>
        <location evidence="2">Cytoplasm</location>
    </subcellularLocation>
</comment>
<keyword evidence="9 12" id="KW-0863">Zinc-finger</keyword>
<evidence type="ECO:0000256" key="9">
    <source>
        <dbReference type="ARBA" id="ARBA00022771"/>
    </source>
</evidence>
<feature type="domain" description="RING-type" evidence="14">
    <location>
        <begin position="53"/>
        <end position="94"/>
    </location>
</feature>
<protein>
    <recommendedName>
        <fullName evidence="4">RING-type E3 ubiquitin transferase</fullName>
        <ecNumber evidence="4">2.3.2.27</ecNumber>
    </recommendedName>
</protein>
<feature type="compositionally biased region" description="Gly residues" evidence="13">
    <location>
        <begin position="329"/>
        <end position="347"/>
    </location>
</feature>
<dbReference type="InterPro" id="IPR001841">
    <property type="entry name" value="Znf_RING"/>
</dbReference>
<dbReference type="EMBL" id="KQ242376">
    <property type="protein sequence ID" value="KNC79043.1"/>
    <property type="molecule type" value="Genomic_DNA"/>
</dbReference>
<dbReference type="Pfam" id="PF25447">
    <property type="entry name" value="RING_ZNF598"/>
    <property type="match status" value="1"/>
</dbReference>
<feature type="compositionally biased region" description="Basic and acidic residues" evidence="13">
    <location>
        <begin position="489"/>
        <end position="502"/>
    </location>
</feature>
<gene>
    <name evidence="15" type="ORF">SARC_08548</name>
</gene>
<dbReference type="InterPro" id="IPR013083">
    <property type="entry name" value="Znf_RING/FYVE/PHD"/>
</dbReference>
<evidence type="ECO:0000256" key="3">
    <source>
        <dbReference type="ARBA" id="ARBA00004906"/>
    </source>
</evidence>
<feature type="compositionally biased region" description="Polar residues" evidence="13">
    <location>
        <begin position="698"/>
        <end position="709"/>
    </location>
</feature>
<evidence type="ECO:0000256" key="7">
    <source>
        <dbReference type="ARBA" id="ARBA00022679"/>
    </source>
</evidence>
<evidence type="ECO:0000313" key="15">
    <source>
        <dbReference type="EMBL" id="KNC79043.1"/>
    </source>
</evidence>
<evidence type="ECO:0000256" key="6">
    <source>
        <dbReference type="ARBA" id="ARBA00022553"/>
    </source>
</evidence>
<keyword evidence="5" id="KW-0963">Cytoplasm</keyword>
<feature type="region of interest" description="Disordered" evidence="13">
    <location>
        <begin position="1"/>
        <end position="42"/>
    </location>
</feature>
<proteinExistence type="inferred from homology"/>
<feature type="compositionally biased region" description="Low complexity" evidence="13">
    <location>
        <begin position="430"/>
        <end position="459"/>
    </location>
</feature>
<dbReference type="InterPro" id="IPR044288">
    <property type="entry name" value="ZNF598/HEL2"/>
</dbReference>
<dbReference type="PROSITE" id="PS00028">
    <property type="entry name" value="ZINC_FINGER_C2H2_1"/>
    <property type="match status" value="1"/>
</dbReference>
<dbReference type="GO" id="GO:0043022">
    <property type="term" value="F:ribosome binding"/>
    <property type="evidence" value="ECO:0007669"/>
    <property type="project" value="TreeGrafter"/>
</dbReference>
<evidence type="ECO:0000256" key="1">
    <source>
        <dbReference type="ARBA" id="ARBA00000900"/>
    </source>
</evidence>
<dbReference type="InterPro" id="IPR057634">
    <property type="entry name" value="PAH_ZNF598/HEL2"/>
</dbReference>
<dbReference type="EC" id="2.3.2.27" evidence="4"/>
<dbReference type="GO" id="GO:0061630">
    <property type="term" value="F:ubiquitin protein ligase activity"/>
    <property type="evidence" value="ECO:0007669"/>
    <property type="project" value="UniProtKB-EC"/>
</dbReference>
<dbReference type="RefSeq" id="XP_014152945.1">
    <property type="nucleotide sequence ID" value="XM_014297470.1"/>
</dbReference>